<dbReference type="AlphaFoldDB" id="A0A8H3YI57"/>
<dbReference type="OrthoDB" id="2735536at2759"/>
<feature type="region of interest" description="Disordered" evidence="1">
    <location>
        <begin position="399"/>
        <end position="423"/>
    </location>
</feature>
<dbReference type="EMBL" id="BLZA01000032">
    <property type="protein sequence ID" value="GHJ88872.1"/>
    <property type="molecule type" value="Genomic_DNA"/>
</dbReference>
<feature type="region of interest" description="Disordered" evidence="1">
    <location>
        <begin position="110"/>
        <end position="143"/>
    </location>
</feature>
<comment type="caution">
    <text evidence="2">The sequence shown here is derived from an EMBL/GenBank/DDBJ whole genome shotgun (WGS) entry which is preliminary data.</text>
</comment>
<sequence length="641" mass="69796">MASLPSLLARTKFATFDPLIARVYTSPSASRGDWGLKYTLPSSTAAHPRPKYLRILSLDAAAGEGLDCDYRSGEKEARFMERWADGRHGWFTREEHEFQVTDEAARGHLRAQRRHASGGVRTKKATSLKELKADEEEPQARAARQDVLDKAAPFMPDIQAMGEKRFAAYLDELRARRTDYAQHLDPAAGGNLLRAAVSPRRMDKHHSRYIADAKMRSLRDDRASDELVPSPHELYGLAYSKPVSGTSSYTDPTVIQRETSPLTAYPGRALPADVGRDSYHRNKDLSAARGRNVRNDYVIGIGGLTAGMSRGTNNGYSNEGLDPSFDHTRTDKTRGVSTFRVKSAALLAPPRVMLSSATGKRDPTPLSVNQNGFTAGTKQFSPLDSFKYDMEVYASRQADKRRKEVNKGSIVPGEPGWVGMSPATNRSAGDLLAGGRPDTAALLRRPVGSSRAGKNQQLLNNEISKIMEQISRGRADRRARGFATSARCTADVPTADPAEAVPRSGTDDIRGPGFGGEDKSASASPEGVATGEWRQLEENVGGEVRHGEPRGAQDAKQPPSRRSFSTSAARRQLADDRSADQSLPTANPAKAIPTGDEIRGPGFGQKEDEGLAKGDWRQLEENVGGEVRYGEPQGQEGKKET</sequence>
<feature type="compositionally biased region" description="Basic residues" evidence="1">
    <location>
        <begin position="110"/>
        <end position="126"/>
    </location>
</feature>
<keyword evidence="3" id="KW-1185">Reference proteome</keyword>
<evidence type="ECO:0000313" key="3">
    <source>
        <dbReference type="Proteomes" id="UP000620104"/>
    </source>
</evidence>
<name>A0A8H3YI57_9TREE</name>
<protein>
    <submittedName>
        <fullName evidence="2">Uncharacterized protein</fullName>
    </submittedName>
</protein>
<proteinExistence type="predicted"/>
<feature type="region of interest" description="Disordered" evidence="1">
    <location>
        <begin position="471"/>
        <end position="641"/>
    </location>
</feature>
<evidence type="ECO:0000313" key="2">
    <source>
        <dbReference type="EMBL" id="GHJ88872.1"/>
    </source>
</evidence>
<feature type="compositionally biased region" description="Basic and acidic residues" evidence="1">
    <location>
        <begin position="605"/>
        <end position="620"/>
    </location>
</feature>
<feature type="compositionally biased region" description="Low complexity" evidence="1">
    <location>
        <begin position="560"/>
        <end position="571"/>
    </location>
</feature>
<feature type="compositionally biased region" description="Basic and acidic residues" evidence="1">
    <location>
        <begin position="543"/>
        <end position="553"/>
    </location>
</feature>
<feature type="compositionally biased region" description="Basic and acidic residues" evidence="1">
    <location>
        <begin position="505"/>
        <end position="520"/>
    </location>
</feature>
<evidence type="ECO:0000256" key="1">
    <source>
        <dbReference type="SAM" id="MobiDB-lite"/>
    </source>
</evidence>
<gene>
    <name evidence="2" type="ORF">NliqN6_5274</name>
</gene>
<dbReference type="Proteomes" id="UP000620104">
    <property type="component" value="Unassembled WGS sequence"/>
</dbReference>
<organism evidence="2 3">
    <name type="scientific">Naganishia liquefaciens</name>
    <dbReference type="NCBI Taxonomy" id="104408"/>
    <lineage>
        <taxon>Eukaryota</taxon>
        <taxon>Fungi</taxon>
        <taxon>Dikarya</taxon>
        <taxon>Basidiomycota</taxon>
        <taxon>Agaricomycotina</taxon>
        <taxon>Tremellomycetes</taxon>
        <taxon>Filobasidiales</taxon>
        <taxon>Filobasidiaceae</taxon>
        <taxon>Naganishia</taxon>
    </lineage>
</organism>
<reference evidence="2" key="1">
    <citation type="submission" date="2020-07" db="EMBL/GenBank/DDBJ databases">
        <title>Draft Genome Sequence of a Deep-Sea Yeast, Naganishia (Cryptococcus) liquefaciens strain N6.</title>
        <authorList>
            <person name="Han Y.W."/>
            <person name="Kajitani R."/>
            <person name="Morimoto H."/>
            <person name="Parhat M."/>
            <person name="Tsubouchi H."/>
            <person name="Bakenova O."/>
            <person name="Ogata M."/>
            <person name="Argunhan B."/>
            <person name="Aoki R."/>
            <person name="Kajiwara S."/>
            <person name="Itoh T."/>
            <person name="Iwasaki H."/>
        </authorList>
    </citation>
    <scope>NUCLEOTIDE SEQUENCE</scope>
    <source>
        <strain evidence="2">N6</strain>
    </source>
</reference>
<accession>A0A8H3YI57</accession>